<sequence>MPNIQQALLPKKAGNKGEIGSASQEF</sequence>
<dbReference type="AlphaFoldDB" id="A0A0A8YAE5"/>
<dbReference type="Pfam" id="PF16211">
    <property type="entry name" value="Histone_H2A_C"/>
    <property type="match status" value="1"/>
</dbReference>
<evidence type="ECO:0000259" key="2">
    <source>
        <dbReference type="Pfam" id="PF16211"/>
    </source>
</evidence>
<proteinExistence type="predicted"/>
<feature type="domain" description="Histone H2A C-terminal" evidence="2">
    <location>
        <begin position="1"/>
        <end position="17"/>
    </location>
</feature>
<protein>
    <submittedName>
        <fullName evidence="3">HTA909</fullName>
    </submittedName>
</protein>
<name>A0A0A8YAE5_ARUDO</name>
<reference evidence="3" key="2">
    <citation type="journal article" date="2015" name="Data Brief">
        <title>Shoot transcriptome of the giant reed, Arundo donax.</title>
        <authorList>
            <person name="Barrero R.A."/>
            <person name="Guerrero F.D."/>
            <person name="Moolhuijzen P."/>
            <person name="Goolsby J.A."/>
            <person name="Tidwell J."/>
            <person name="Bellgard S.E."/>
            <person name="Bellgard M.I."/>
        </authorList>
    </citation>
    <scope>NUCLEOTIDE SEQUENCE</scope>
    <source>
        <tissue evidence="3">Shoot tissue taken approximately 20 cm above the soil surface</tissue>
    </source>
</reference>
<accession>A0A0A8YAE5</accession>
<dbReference type="EMBL" id="GBRH01275552">
    <property type="protein sequence ID" value="JAD22343.1"/>
    <property type="molecule type" value="Transcribed_RNA"/>
</dbReference>
<dbReference type="InterPro" id="IPR032454">
    <property type="entry name" value="Histone_H2A_C"/>
</dbReference>
<organism evidence="3">
    <name type="scientific">Arundo donax</name>
    <name type="common">Giant reed</name>
    <name type="synonym">Donax arundinaceus</name>
    <dbReference type="NCBI Taxonomy" id="35708"/>
    <lineage>
        <taxon>Eukaryota</taxon>
        <taxon>Viridiplantae</taxon>
        <taxon>Streptophyta</taxon>
        <taxon>Embryophyta</taxon>
        <taxon>Tracheophyta</taxon>
        <taxon>Spermatophyta</taxon>
        <taxon>Magnoliopsida</taxon>
        <taxon>Liliopsida</taxon>
        <taxon>Poales</taxon>
        <taxon>Poaceae</taxon>
        <taxon>PACMAD clade</taxon>
        <taxon>Arundinoideae</taxon>
        <taxon>Arundineae</taxon>
        <taxon>Arundo</taxon>
    </lineage>
</organism>
<reference evidence="3" key="1">
    <citation type="submission" date="2014-09" db="EMBL/GenBank/DDBJ databases">
        <authorList>
            <person name="Magalhaes I.L.F."/>
            <person name="Oliveira U."/>
            <person name="Santos F.R."/>
            <person name="Vidigal T.H.D.A."/>
            <person name="Brescovit A.D."/>
            <person name="Santos A.J."/>
        </authorList>
    </citation>
    <scope>NUCLEOTIDE SEQUENCE</scope>
    <source>
        <tissue evidence="3">Shoot tissue taken approximately 20 cm above the soil surface</tissue>
    </source>
</reference>
<feature type="region of interest" description="Disordered" evidence="1">
    <location>
        <begin position="1"/>
        <end position="26"/>
    </location>
</feature>
<evidence type="ECO:0000256" key="1">
    <source>
        <dbReference type="SAM" id="MobiDB-lite"/>
    </source>
</evidence>
<evidence type="ECO:0000313" key="3">
    <source>
        <dbReference type="EMBL" id="JAD22343.1"/>
    </source>
</evidence>